<dbReference type="EMBL" id="MOMC01000003">
    <property type="protein sequence ID" value="ONH33625.1"/>
    <property type="molecule type" value="Genomic_DNA"/>
</dbReference>
<feature type="transmembrane region" description="Helical" evidence="2">
    <location>
        <begin position="20"/>
        <end position="40"/>
    </location>
</feature>
<dbReference type="Proteomes" id="UP000188929">
    <property type="component" value="Unassembled WGS sequence"/>
</dbReference>
<evidence type="ECO:0000256" key="1">
    <source>
        <dbReference type="SAM" id="MobiDB-lite"/>
    </source>
</evidence>
<dbReference type="AlphaFoldDB" id="A0A1V2IKR1"/>
<comment type="caution">
    <text evidence="3">The sequence shown here is derived from an EMBL/GenBank/DDBJ whole genome shotgun (WGS) entry which is preliminary data.</text>
</comment>
<keyword evidence="2" id="KW-0812">Transmembrane</keyword>
<organism evidence="3 4">
    <name type="scientific">Pseudofrankia asymbiotica</name>
    <dbReference type="NCBI Taxonomy" id="1834516"/>
    <lineage>
        <taxon>Bacteria</taxon>
        <taxon>Bacillati</taxon>
        <taxon>Actinomycetota</taxon>
        <taxon>Actinomycetes</taxon>
        <taxon>Frankiales</taxon>
        <taxon>Frankiaceae</taxon>
        <taxon>Pseudofrankia</taxon>
    </lineage>
</organism>
<evidence type="ECO:0000313" key="4">
    <source>
        <dbReference type="Proteomes" id="UP000188929"/>
    </source>
</evidence>
<name>A0A1V2IKR1_9ACTN</name>
<sequence length="92" mass="9581">MNQVLAGPVLAADEISGGTAGALIVLFLCVAAGFVFYFMFGSLKRLRSNVDRGDFGAVNASRRPAEGGPGDKAKPVVVPRQPDGSEDTDRNA</sequence>
<feature type="region of interest" description="Disordered" evidence="1">
    <location>
        <begin position="57"/>
        <end position="92"/>
    </location>
</feature>
<keyword evidence="2" id="KW-1133">Transmembrane helix</keyword>
<accession>A0A1V2IKR1</accession>
<proteinExistence type="predicted"/>
<keyword evidence="4" id="KW-1185">Reference proteome</keyword>
<evidence type="ECO:0000256" key="2">
    <source>
        <dbReference type="SAM" id="Phobius"/>
    </source>
</evidence>
<feature type="compositionally biased region" description="Basic and acidic residues" evidence="1">
    <location>
        <begin position="63"/>
        <end position="74"/>
    </location>
</feature>
<evidence type="ECO:0000313" key="3">
    <source>
        <dbReference type="EMBL" id="ONH33625.1"/>
    </source>
</evidence>
<reference evidence="4" key="1">
    <citation type="submission" date="2016-10" db="EMBL/GenBank/DDBJ databases">
        <title>Frankia sp. NRRL B-16386 Genome sequencing.</title>
        <authorList>
            <person name="Ghodhbane-Gtari F."/>
            <person name="Swanson E."/>
            <person name="Gueddou A."/>
            <person name="Hezbri K."/>
            <person name="Ktari K."/>
            <person name="Nouioui I."/>
            <person name="Morris K."/>
            <person name="Simpson S."/>
            <person name="Abebe-Akele F."/>
            <person name="Thomas K."/>
            <person name="Gtari M."/>
            <person name="Tisa L.S."/>
        </authorList>
    </citation>
    <scope>NUCLEOTIDE SEQUENCE [LARGE SCALE GENOMIC DNA]</scope>
    <source>
        <strain evidence="4">NRRL B-16386</strain>
    </source>
</reference>
<protein>
    <submittedName>
        <fullName evidence="3">Uncharacterized protein</fullName>
    </submittedName>
</protein>
<keyword evidence="2" id="KW-0472">Membrane</keyword>
<gene>
    <name evidence="3" type="ORF">BL253_00985</name>
</gene>
<dbReference type="STRING" id="1834516.BL253_00985"/>